<comment type="function">
    <text evidence="7">Suppresses food intake, delays gastric emptying and decreases heat-induced edema. Might represent an endogenous ligand for maintaining homeostasis after stress.</text>
</comment>
<evidence type="ECO:0000256" key="3">
    <source>
        <dbReference type="ARBA" id="ARBA00011328"/>
    </source>
</evidence>
<evidence type="ECO:0000256" key="5">
    <source>
        <dbReference type="ARBA" id="ARBA00022702"/>
    </source>
</evidence>
<evidence type="ECO:0000256" key="7">
    <source>
        <dbReference type="ARBA" id="ARBA00025160"/>
    </source>
</evidence>
<feature type="signal peptide" evidence="10">
    <location>
        <begin position="1"/>
        <end position="20"/>
    </location>
</feature>
<dbReference type="RefSeq" id="XP_019802550.1">
    <property type="nucleotide sequence ID" value="XM_019946991.2"/>
</dbReference>
<dbReference type="FunCoup" id="A0A2U4CAT4">
    <property type="interactions" value="1"/>
</dbReference>
<evidence type="ECO:0000256" key="4">
    <source>
        <dbReference type="ARBA" id="ARBA00022525"/>
    </source>
</evidence>
<feature type="region of interest" description="Disordered" evidence="8">
    <location>
        <begin position="137"/>
        <end position="169"/>
    </location>
</feature>
<feature type="transmembrane region" description="Helical" evidence="9">
    <location>
        <begin position="101"/>
        <end position="120"/>
    </location>
</feature>
<dbReference type="GO" id="GO:0005179">
    <property type="term" value="F:hormone activity"/>
    <property type="evidence" value="ECO:0007669"/>
    <property type="project" value="UniProtKB-KW"/>
</dbReference>
<protein>
    <submittedName>
        <fullName evidence="13">Urocortin-2</fullName>
    </submittedName>
</protein>
<dbReference type="GO" id="GO:0009755">
    <property type="term" value="P:hormone-mediated signaling pathway"/>
    <property type="evidence" value="ECO:0007669"/>
    <property type="project" value="TreeGrafter"/>
</dbReference>
<dbReference type="Pfam" id="PF00473">
    <property type="entry name" value="CRF"/>
    <property type="match status" value="1"/>
</dbReference>
<dbReference type="InterPro" id="IPR000187">
    <property type="entry name" value="CRF"/>
</dbReference>
<dbReference type="RefSeq" id="XP_073644054.1">
    <property type="nucleotide sequence ID" value="XM_073787953.1"/>
</dbReference>
<keyword evidence="9" id="KW-0472">Membrane</keyword>
<keyword evidence="9" id="KW-1133">Transmembrane helix</keyword>
<dbReference type="GeneID" id="101339980"/>
<dbReference type="GO" id="GO:0031669">
    <property type="term" value="P:cellular response to nutrient levels"/>
    <property type="evidence" value="ECO:0007669"/>
    <property type="project" value="TreeGrafter"/>
</dbReference>
<keyword evidence="9" id="KW-0812">Transmembrane</keyword>
<dbReference type="PANTHER" id="PTHR17575:SF0">
    <property type="entry name" value="UROCORTIN-2"/>
    <property type="match status" value="1"/>
</dbReference>
<dbReference type="Proteomes" id="UP000245320">
    <property type="component" value="Chromosome 10"/>
</dbReference>
<gene>
    <name evidence="13" type="primary">UCN2</name>
</gene>
<keyword evidence="4" id="KW-0964">Secreted</keyword>
<sequence length="210" mass="22537">MYLWLSVSGFLHHFVYLCLSHSLSHSFCPSDPFSAWLCLLSLSHSGSLLVPSSLFLSLSVPGLAALCLSAFPICLCLWAIADQGPCPEPVFSSQPDHTMTRWALLVLMVLTLGSTLLIPATPIPGFQLLPQNFPQATPRPVTSESLSASTTGPSTAWGRPGPGPRPGPRITLSLDVSLGLLRILLEQARARAVREQAAANTHILAHVGRR</sequence>
<organism evidence="12 13">
    <name type="scientific">Tursiops truncatus</name>
    <name type="common">Atlantic bottle-nosed dolphin</name>
    <name type="synonym">Delphinus truncatus</name>
    <dbReference type="NCBI Taxonomy" id="9739"/>
    <lineage>
        <taxon>Eukaryota</taxon>
        <taxon>Metazoa</taxon>
        <taxon>Chordata</taxon>
        <taxon>Craniata</taxon>
        <taxon>Vertebrata</taxon>
        <taxon>Euteleostomi</taxon>
        <taxon>Mammalia</taxon>
        <taxon>Eutheria</taxon>
        <taxon>Laurasiatheria</taxon>
        <taxon>Artiodactyla</taxon>
        <taxon>Whippomorpha</taxon>
        <taxon>Cetacea</taxon>
        <taxon>Odontoceti</taxon>
        <taxon>Delphinidae</taxon>
        <taxon>Tursiops</taxon>
    </lineage>
</organism>
<comment type="subcellular location">
    <subcellularLocation>
        <location evidence="1">Secreted</location>
    </subcellularLocation>
</comment>
<dbReference type="GO" id="GO:0007189">
    <property type="term" value="P:adenylate cyclase-activating G protein-coupled receptor signaling pathway"/>
    <property type="evidence" value="ECO:0007669"/>
    <property type="project" value="TreeGrafter"/>
</dbReference>
<evidence type="ECO:0000256" key="1">
    <source>
        <dbReference type="ARBA" id="ARBA00004613"/>
    </source>
</evidence>
<dbReference type="Gene3D" id="6.10.250.1920">
    <property type="match status" value="1"/>
</dbReference>
<feature type="domain" description="Corticotropin-releasing factor" evidence="11">
    <location>
        <begin position="171"/>
        <end position="207"/>
    </location>
</feature>
<evidence type="ECO:0000256" key="10">
    <source>
        <dbReference type="SAM" id="SignalP"/>
    </source>
</evidence>
<evidence type="ECO:0000256" key="6">
    <source>
        <dbReference type="ARBA" id="ARBA00022729"/>
    </source>
</evidence>
<dbReference type="PANTHER" id="PTHR17575">
    <property type="entry name" value="UROCORTIN-2 AND 3"/>
    <property type="match status" value="1"/>
</dbReference>
<dbReference type="InParanoid" id="A0A2U4CAT4"/>
<reference evidence="13" key="1">
    <citation type="submission" date="2025-08" db="UniProtKB">
        <authorList>
            <consortium name="RefSeq"/>
        </authorList>
    </citation>
    <scope>IDENTIFICATION</scope>
    <source>
        <tissue evidence="13">Spleen</tissue>
    </source>
</reference>
<dbReference type="CTD" id="90226"/>
<keyword evidence="5" id="KW-0372">Hormone</keyword>
<dbReference type="GO" id="GO:0005615">
    <property type="term" value="C:extracellular space"/>
    <property type="evidence" value="ECO:0007669"/>
    <property type="project" value="InterPro"/>
</dbReference>
<evidence type="ECO:0000313" key="12">
    <source>
        <dbReference type="Proteomes" id="UP000245320"/>
    </source>
</evidence>
<dbReference type="InterPro" id="IPR024270">
    <property type="entry name" value="Urocortin_II/III"/>
</dbReference>
<proteinExistence type="inferred from homology"/>
<evidence type="ECO:0000256" key="2">
    <source>
        <dbReference type="ARBA" id="ARBA00009287"/>
    </source>
</evidence>
<evidence type="ECO:0000256" key="9">
    <source>
        <dbReference type="SAM" id="Phobius"/>
    </source>
</evidence>
<evidence type="ECO:0000313" key="13">
    <source>
        <dbReference type="RefSeq" id="XP_019802550.1"/>
    </source>
</evidence>
<name>A0A2U4CAT4_TURTR</name>
<keyword evidence="6 10" id="KW-0732">Signal</keyword>
<feature type="chain" id="PRO_5015780967" evidence="10">
    <location>
        <begin position="21"/>
        <end position="210"/>
    </location>
</feature>
<keyword evidence="12" id="KW-1185">Reference proteome</keyword>
<dbReference type="AlphaFoldDB" id="A0A2U4CAT4"/>
<dbReference type="GO" id="GO:0007586">
    <property type="term" value="P:digestion"/>
    <property type="evidence" value="ECO:0007669"/>
    <property type="project" value="InterPro"/>
</dbReference>
<accession>A0A2U4CAT4</accession>
<evidence type="ECO:0000256" key="8">
    <source>
        <dbReference type="SAM" id="MobiDB-lite"/>
    </source>
</evidence>
<comment type="subunit">
    <text evidence="3">Binds with high affinity to CRF receptors 2-alpha and 2-beta.</text>
</comment>
<dbReference type="OrthoDB" id="9837679at2759"/>
<evidence type="ECO:0000259" key="11">
    <source>
        <dbReference type="Pfam" id="PF00473"/>
    </source>
</evidence>
<dbReference type="GO" id="GO:0051431">
    <property type="term" value="F:corticotropin-releasing hormone receptor 2 binding"/>
    <property type="evidence" value="ECO:0007669"/>
    <property type="project" value="InterPro"/>
</dbReference>
<feature type="transmembrane region" description="Helical" evidence="9">
    <location>
        <begin position="63"/>
        <end position="81"/>
    </location>
</feature>
<feature type="compositionally biased region" description="Polar residues" evidence="8">
    <location>
        <begin position="137"/>
        <end position="154"/>
    </location>
</feature>
<comment type="similarity">
    <text evidence="2">Belongs to the sauvagine/corticotropin-releasing factor/urotensin I family.</text>
</comment>